<keyword evidence="2" id="KW-1185">Reference proteome</keyword>
<evidence type="ECO:0000313" key="1">
    <source>
        <dbReference type="EMBL" id="GIO46644.1"/>
    </source>
</evidence>
<dbReference type="AlphaFoldDB" id="A0A920CR20"/>
<dbReference type="EMBL" id="BORT01000004">
    <property type="protein sequence ID" value="GIO46644.1"/>
    <property type="molecule type" value="Genomic_DNA"/>
</dbReference>
<name>A0A920CR20_9BACL</name>
<sequence>MKACTVQAIYYNQAPDALRREIAVLLNRIWPDDSLMSSGTITCKPHLAGFYDRAGAWPVVPDVTLIGSRDTGGTPSPSV</sequence>
<gene>
    <name evidence="1" type="ORF">J34TS1_14090</name>
</gene>
<dbReference type="Proteomes" id="UP000682811">
    <property type="component" value="Unassembled WGS sequence"/>
</dbReference>
<reference evidence="1 2" key="1">
    <citation type="submission" date="2021-03" db="EMBL/GenBank/DDBJ databases">
        <title>Antimicrobial resistance genes in bacteria isolated from Japanese honey, and their potential for conferring macrolide and lincosamide resistance in the American foulbrood pathogen Paenibacillus larvae.</title>
        <authorList>
            <person name="Okamoto M."/>
            <person name="Kumagai M."/>
            <person name="Kanamori H."/>
            <person name="Takamatsu D."/>
        </authorList>
    </citation>
    <scope>NUCLEOTIDE SEQUENCE [LARGE SCALE GENOMIC DNA]</scope>
    <source>
        <strain evidence="1 2">J34TS1</strain>
    </source>
</reference>
<proteinExistence type="predicted"/>
<evidence type="ECO:0000313" key="2">
    <source>
        <dbReference type="Proteomes" id="UP000682811"/>
    </source>
</evidence>
<organism evidence="1 2">
    <name type="scientific">Paenibacillus azoreducens</name>
    <dbReference type="NCBI Taxonomy" id="116718"/>
    <lineage>
        <taxon>Bacteria</taxon>
        <taxon>Bacillati</taxon>
        <taxon>Bacillota</taxon>
        <taxon>Bacilli</taxon>
        <taxon>Bacillales</taxon>
        <taxon>Paenibacillaceae</taxon>
        <taxon>Paenibacillus</taxon>
    </lineage>
</organism>
<accession>A0A920CR20</accession>
<comment type="caution">
    <text evidence="1">The sequence shown here is derived from an EMBL/GenBank/DDBJ whole genome shotgun (WGS) entry which is preliminary data.</text>
</comment>
<protein>
    <submittedName>
        <fullName evidence="1">Uncharacterized protein</fullName>
    </submittedName>
</protein>